<dbReference type="EMBL" id="RHHR01000012">
    <property type="protein sequence ID" value="RNB74987.1"/>
    <property type="molecule type" value="Genomic_DNA"/>
</dbReference>
<reference evidence="1 2" key="1">
    <citation type="submission" date="2018-10" db="EMBL/GenBank/DDBJ databases">
        <title>Phylogenomics of Brevibacillus.</title>
        <authorList>
            <person name="Dunlap C."/>
        </authorList>
    </citation>
    <scope>NUCLEOTIDE SEQUENCE [LARGE SCALE GENOMIC DNA]</scope>
    <source>
        <strain evidence="1 2">JCM 12215</strain>
    </source>
</reference>
<accession>A0A3M8CI17</accession>
<keyword evidence="2" id="KW-1185">Reference proteome</keyword>
<protein>
    <submittedName>
        <fullName evidence="1">Magnesium and cobalt transport protein CorA</fullName>
    </submittedName>
</protein>
<evidence type="ECO:0000313" key="2">
    <source>
        <dbReference type="Proteomes" id="UP000282028"/>
    </source>
</evidence>
<proteinExistence type="predicted"/>
<dbReference type="AlphaFoldDB" id="A0A3M8CI17"/>
<evidence type="ECO:0000313" key="1">
    <source>
        <dbReference type="EMBL" id="RNB74987.1"/>
    </source>
</evidence>
<gene>
    <name evidence="1" type="ORF">EDM52_08465</name>
</gene>
<sequence>MGERTPRERLYWLISLFVANQIETDKFCNEFHITFDHDADHNEFSSLENKEFGELAEIAARFSPFEEDLKLYPNVYCDEKDIVDKINQIVQALKILE</sequence>
<organism evidence="1 2">
    <name type="scientific">Brevibacillus invocatus</name>
    <dbReference type="NCBI Taxonomy" id="173959"/>
    <lineage>
        <taxon>Bacteria</taxon>
        <taxon>Bacillati</taxon>
        <taxon>Bacillota</taxon>
        <taxon>Bacilli</taxon>
        <taxon>Bacillales</taxon>
        <taxon>Paenibacillaceae</taxon>
        <taxon>Brevibacillus</taxon>
    </lineage>
</organism>
<dbReference type="RefSeq" id="WP_122908576.1">
    <property type="nucleotide sequence ID" value="NZ_CBCSBE010000051.1"/>
</dbReference>
<dbReference type="OrthoDB" id="2623806at2"/>
<name>A0A3M8CI17_9BACL</name>
<dbReference type="Proteomes" id="UP000282028">
    <property type="component" value="Unassembled WGS sequence"/>
</dbReference>
<comment type="caution">
    <text evidence="1">The sequence shown here is derived from an EMBL/GenBank/DDBJ whole genome shotgun (WGS) entry which is preliminary data.</text>
</comment>